<comment type="similarity">
    <text evidence="1 2">Belongs to the glycosyl hydrolase 31 family.</text>
</comment>
<name>A0A916JP07_9FLAO</name>
<dbReference type="Gene3D" id="2.60.40.1760">
    <property type="entry name" value="glycosyl hydrolase (family 31)"/>
    <property type="match status" value="1"/>
</dbReference>
<dbReference type="GO" id="GO:0004553">
    <property type="term" value="F:hydrolase activity, hydrolyzing O-glycosyl compounds"/>
    <property type="evidence" value="ECO:0007669"/>
    <property type="project" value="InterPro"/>
</dbReference>
<sequence>MRSCYTALLFILSPLVLLSFQFDTLDGNIRILNQDTVTFEIPIISVNLEPPKVDLNSKLGSVKFKQKEQNEFQPNLELLSHSQIRLKDGDFISTLTLREDGLLSISSSSNFFRFTFLNLSDELYFGGGTRFSSPVLNEQRIVNICEENGIGRGDPPISKWTSLAGVKGEEYSTYYPIPFIVSNKNRGLHITYPNGLNQIVINEHFTEVQLFSSKSNIHLYVDKNMKSIIQAFNQLNGRGIPLPDWSLGSIIGVQGGTQEVRRKITPLLDKQIPIQGIWIQDWVGKRETKIGSRLNWCWQLDSSYQDIFDFAEEHDLKVLGYINPFFSETGYYTEIGLTQGYFVQENNESLVFDFGGMKGYMLDIFNPKAKQWMKEIILTNLVQNGFNGWMADFAEWYPVEKIEDISEHNSYAHEWIKLNNEVLDSAQRDLFIFHRSGNIATAHFSQATWCGDQMTNYGVNDGLPSAINAMISSGMSGLTPTHSDIGGYTSVKKPIIKNCLRSIELLKDWIKLEAFTPFFRSHEGLLPEDDLQVYSPEIIDFYGNLSNVHQKLKPYFIDIIDQYHSSGTPVFRHPILMNEPNLVNSFFVGDDLFIQYTTDKPYLPNSFRTYNIDGYSGRIHISVRMNSKLEEVLFP</sequence>
<dbReference type="SUPFAM" id="SSF51445">
    <property type="entry name" value="(Trans)glycosidases"/>
    <property type="match status" value="1"/>
</dbReference>
<feature type="domain" description="Glycoside hydrolase family 31 TIM barrel" evidence="3">
    <location>
        <begin position="242"/>
        <end position="555"/>
    </location>
</feature>
<dbReference type="GO" id="GO:0005975">
    <property type="term" value="P:carbohydrate metabolic process"/>
    <property type="evidence" value="ECO:0007669"/>
    <property type="project" value="InterPro"/>
</dbReference>
<evidence type="ECO:0000313" key="5">
    <source>
        <dbReference type="Proteomes" id="UP000683507"/>
    </source>
</evidence>
<keyword evidence="2" id="KW-0378">Hydrolase</keyword>
<keyword evidence="5" id="KW-1185">Reference proteome</keyword>
<dbReference type="GO" id="GO:0030246">
    <property type="term" value="F:carbohydrate binding"/>
    <property type="evidence" value="ECO:0007669"/>
    <property type="project" value="InterPro"/>
</dbReference>
<proteinExistence type="inferred from homology"/>
<evidence type="ECO:0000256" key="2">
    <source>
        <dbReference type="RuleBase" id="RU361185"/>
    </source>
</evidence>
<evidence type="ECO:0000256" key="1">
    <source>
        <dbReference type="ARBA" id="ARBA00007806"/>
    </source>
</evidence>
<evidence type="ECO:0000259" key="3">
    <source>
        <dbReference type="Pfam" id="PF01055"/>
    </source>
</evidence>
<dbReference type="Proteomes" id="UP000683507">
    <property type="component" value="Chromosome"/>
</dbReference>
<gene>
    <name evidence="4" type="ORF">CRYO30217_02138</name>
</gene>
<dbReference type="EMBL" id="OU015584">
    <property type="protein sequence ID" value="CAG5083254.1"/>
    <property type="molecule type" value="Genomic_DNA"/>
</dbReference>
<dbReference type="InterPro" id="IPR017853">
    <property type="entry name" value="GH"/>
</dbReference>
<dbReference type="PANTHER" id="PTHR46959:SF2">
    <property type="entry name" value="SULFOQUINOVOSIDASE"/>
    <property type="match status" value="1"/>
</dbReference>
<reference evidence="4" key="1">
    <citation type="submission" date="2021-04" db="EMBL/GenBank/DDBJ databases">
        <authorList>
            <person name="Rodrigo-Torres L."/>
            <person name="Arahal R. D."/>
            <person name="Lucena T."/>
        </authorList>
    </citation>
    <scope>NUCLEOTIDE SEQUENCE</scope>
    <source>
        <strain evidence="4">AS29M-1</strain>
    </source>
</reference>
<evidence type="ECO:0000313" key="4">
    <source>
        <dbReference type="EMBL" id="CAG5083254.1"/>
    </source>
</evidence>
<dbReference type="KEGG" id="ptan:CRYO30217_02138"/>
<dbReference type="InterPro" id="IPR000322">
    <property type="entry name" value="Glyco_hydro_31_TIM"/>
</dbReference>
<dbReference type="InterPro" id="IPR052990">
    <property type="entry name" value="Sulfoquinovosidase_GH31"/>
</dbReference>
<keyword evidence="2" id="KW-0326">Glycosidase</keyword>
<dbReference type="AlphaFoldDB" id="A0A916JP07"/>
<dbReference type="SUPFAM" id="SSF74650">
    <property type="entry name" value="Galactose mutarotase-like"/>
    <property type="match status" value="1"/>
</dbReference>
<protein>
    <recommendedName>
        <fullName evidence="3">Glycoside hydrolase family 31 TIM barrel domain-containing protein</fullName>
    </recommendedName>
</protein>
<accession>A0A916JP07</accession>
<dbReference type="InterPro" id="IPR011013">
    <property type="entry name" value="Gal_mutarotase_sf_dom"/>
</dbReference>
<dbReference type="PANTHER" id="PTHR46959">
    <property type="entry name" value="SULFOQUINOVOSIDASE"/>
    <property type="match status" value="1"/>
</dbReference>
<organism evidence="4 5">
    <name type="scientific">Parvicella tangerina</name>
    <dbReference type="NCBI Taxonomy" id="2829795"/>
    <lineage>
        <taxon>Bacteria</taxon>
        <taxon>Pseudomonadati</taxon>
        <taxon>Bacteroidota</taxon>
        <taxon>Flavobacteriia</taxon>
        <taxon>Flavobacteriales</taxon>
        <taxon>Parvicellaceae</taxon>
        <taxon>Parvicella</taxon>
    </lineage>
</organism>
<dbReference type="Pfam" id="PF01055">
    <property type="entry name" value="Glyco_hydro_31_2nd"/>
    <property type="match status" value="1"/>
</dbReference>
<dbReference type="RefSeq" id="WP_258542359.1">
    <property type="nucleotide sequence ID" value="NZ_OU015584.1"/>
</dbReference>
<dbReference type="Gene3D" id="3.20.20.80">
    <property type="entry name" value="Glycosidases"/>
    <property type="match status" value="1"/>
</dbReference>